<accession>A0A6I3NNU0</accession>
<dbReference type="EMBL" id="WMQV01000021">
    <property type="protein sequence ID" value="MTL94745.1"/>
    <property type="molecule type" value="Genomic_DNA"/>
</dbReference>
<gene>
    <name evidence="5" type="ORF">GMA64_09420</name>
    <name evidence="4" type="ORF">GMA92_01630</name>
</gene>
<dbReference type="GO" id="GO:0006313">
    <property type="term" value="P:DNA transposition"/>
    <property type="evidence" value="ECO:0007669"/>
    <property type="project" value="InterPro"/>
</dbReference>
<dbReference type="GO" id="GO:0004803">
    <property type="term" value="F:transposase activity"/>
    <property type="evidence" value="ECO:0007669"/>
    <property type="project" value="InterPro"/>
</dbReference>
<dbReference type="Gene3D" id="1.10.10.60">
    <property type="entry name" value="Homeodomain-like"/>
    <property type="match status" value="1"/>
</dbReference>
<dbReference type="Pfam" id="PF01527">
    <property type="entry name" value="HTH_Tnp_1"/>
    <property type="match status" value="1"/>
</dbReference>
<dbReference type="InterPro" id="IPR009057">
    <property type="entry name" value="Homeodomain-like_sf"/>
</dbReference>
<name>A0A6I3NNU0_9FIRM</name>
<dbReference type="Pfam" id="PF13333">
    <property type="entry name" value="rve_2"/>
    <property type="match status" value="1"/>
</dbReference>
<evidence type="ECO:0000256" key="1">
    <source>
        <dbReference type="ARBA" id="ARBA00002286"/>
    </source>
</evidence>
<dbReference type="Gene3D" id="3.30.420.10">
    <property type="entry name" value="Ribonuclease H-like superfamily/Ribonuclease H"/>
    <property type="match status" value="1"/>
</dbReference>
<dbReference type="InterPro" id="IPR050900">
    <property type="entry name" value="Transposase_IS3/IS150/IS904"/>
</dbReference>
<dbReference type="Pfam" id="PF00665">
    <property type="entry name" value="rve"/>
    <property type="match status" value="1"/>
</dbReference>
<dbReference type="EMBL" id="WMQE01000003">
    <property type="protein sequence ID" value="MTK20136.1"/>
    <property type="molecule type" value="Genomic_DNA"/>
</dbReference>
<dbReference type="SUPFAM" id="SSF46689">
    <property type="entry name" value="Homeodomain-like"/>
    <property type="match status" value="1"/>
</dbReference>
<dbReference type="PANTHER" id="PTHR46889:SF7">
    <property type="entry name" value="TRANSPOSASE FOR INSERTION SEQUENCE ELEMENT IS904"/>
    <property type="match status" value="1"/>
</dbReference>
<feature type="coiled-coil region" evidence="2">
    <location>
        <begin position="52"/>
        <end position="79"/>
    </location>
</feature>
<dbReference type="InterPro" id="IPR012337">
    <property type="entry name" value="RNaseH-like_sf"/>
</dbReference>
<dbReference type="RefSeq" id="WP_129821813.1">
    <property type="nucleotide sequence ID" value="NZ_CABJBH010000040.1"/>
</dbReference>
<reference evidence="5 6" key="1">
    <citation type="journal article" date="2019" name="Nat. Med.">
        <title>A library of human gut bacterial isolates paired with longitudinal multiomics data enables mechanistic microbiome research.</title>
        <authorList>
            <person name="Poyet M."/>
            <person name="Groussin M."/>
            <person name="Gibbons S.M."/>
            <person name="Avila-Pacheco J."/>
            <person name="Jiang X."/>
            <person name="Kearney S.M."/>
            <person name="Perrotta A.R."/>
            <person name="Berdy B."/>
            <person name="Zhao S."/>
            <person name="Lieberman T.D."/>
            <person name="Swanson P.K."/>
            <person name="Smith M."/>
            <person name="Roesemann S."/>
            <person name="Alexander J.E."/>
            <person name="Rich S.A."/>
            <person name="Livny J."/>
            <person name="Vlamakis H."/>
            <person name="Clish C."/>
            <person name="Bullock K."/>
            <person name="Deik A."/>
            <person name="Scott J."/>
            <person name="Pierce K.A."/>
            <person name="Xavier R.J."/>
            <person name="Alm E.J."/>
        </authorList>
    </citation>
    <scope>NUCLEOTIDE SEQUENCE</scope>
    <source>
        <strain evidence="5">BIOML-A179</strain>
        <strain evidence="4 6">BIOML-A198</strain>
    </source>
</reference>
<evidence type="ECO:0000313" key="5">
    <source>
        <dbReference type="EMBL" id="MTL94745.1"/>
    </source>
</evidence>
<evidence type="ECO:0000256" key="2">
    <source>
        <dbReference type="SAM" id="Coils"/>
    </source>
</evidence>
<dbReference type="Pfam" id="PF13276">
    <property type="entry name" value="HTH_21"/>
    <property type="match status" value="1"/>
</dbReference>
<comment type="function">
    <text evidence="1">Involved in the transposition of the insertion sequence.</text>
</comment>
<dbReference type="PANTHER" id="PTHR46889">
    <property type="entry name" value="TRANSPOSASE INSF FOR INSERTION SEQUENCE IS3B-RELATED"/>
    <property type="match status" value="1"/>
</dbReference>
<evidence type="ECO:0000313" key="4">
    <source>
        <dbReference type="EMBL" id="MTK20136.1"/>
    </source>
</evidence>
<dbReference type="GO" id="GO:0015074">
    <property type="term" value="P:DNA integration"/>
    <property type="evidence" value="ECO:0007669"/>
    <property type="project" value="InterPro"/>
</dbReference>
<evidence type="ECO:0000259" key="3">
    <source>
        <dbReference type="PROSITE" id="PS50994"/>
    </source>
</evidence>
<dbReference type="GO" id="GO:0003677">
    <property type="term" value="F:DNA binding"/>
    <property type="evidence" value="ECO:0007669"/>
    <property type="project" value="InterPro"/>
</dbReference>
<dbReference type="InterPro" id="IPR025948">
    <property type="entry name" value="HTH-like_dom"/>
</dbReference>
<dbReference type="NCBIfam" id="NF033516">
    <property type="entry name" value="transpos_IS3"/>
    <property type="match status" value="1"/>
</dbReference>
<dbReference type="InterPro" id="IPR048020">
    <property type="entry name" value="Transpos_IS3"/>
</dbReference>
<dbReference type="InterPro" id="IPR001584">
    <property type="entry name" value="Integrase_cat-core"/>
</dbReference>
<dbReference type="InterPro" id="IPR002514">
    <property type="entry name" value="Transposase_8"/>
</dbReference>
<dbReference type="SUPFAM" id="SSF53098">
    <property type="entry name" value="Ribonuclease H-like"/>
    <property type="match status" value="1"/>
</dbReference>
<sequence length="379" mass="44886">MKKYNTEFKSMIVELYKTGRSVKDLSREYGVSEVTIYKWIKQISPIASVEDTEITLEDIKRMKQEMLRLQEENEIFKKGYDHIREKVSQSELCQFIDQHRSEHDVKQLCEVLNVPRSTFYQSKHQSESKWKLENQQLLERIKKIYFESKRRYGAIKVHRQLLKEGLYASLKRIQRLMKLAGLASIIQKKYTPYKQSKELVLERDNILEQDFSTTSINQKWVSDITYIHVQEEGWCYLASVMDLHSKKIIGYHFSKQMTTDIIVQALKNAYISQRPKDEVILHTDLGSQYTSKDFKDLISDLNIVQSFSRKGCPYDNACIESFHATLKKEEVYQTVYVTFKQARMALFQYIEGWYNRKRIHGAIDYLTPEECEQLARQTA</sequence>
<comment type="caution">
    <text evidence="5">The sequence shown here is derived from an EMBL/GenBank/DDBJ whole genome shotgun (WGS) entry which is preliminary data.</text>
</comment>
<dbReference type="InterPro" id="IPR036397">
    <property type="entry name" value="RNaseH_sf"/>
</dbReference>
<feature type="domain" description="Integrase catalytic" evidence="3">
    <location>
        <begin position="211"/>
        <end position="376"/>
    </location>
</feature>
<dbReference type="AlphaFoldDB" id="A0A6I3NNU0"/>
<evidence type="ECO:0000313" key="6">
    <source>
        <dbReference type="Proteomes" id="UP000487649"/>
    </source>
</evidence>
<organism evidence="5">
    <name type="scientific">Turicibacter sanguinis</name>
    <dbReference type="NCBI Taxonomy" id="154288"/>
    <lineage>
        <taxon>Bacteria</taxon>
        <taxon>Bacillati</taxon>
        <taxon>Bacillota</taxon>
        <taxon>Erysipelotrichia</taxon>
        <taxon>Erysipelotrichales</taxon>
        <taxon>Turicibacteraceae</taxon>
        <taxon>Turicibacter</taxon>
    </lineage>
</organism>
<dbReference type="OrthoDB" id="1644498at2"/>
<proteinExistence type="predicted"/>
<dbReference type="Proteomes" id="UP000487649">
    <property type="component" value="Unassembled WGS sequence"/>
</dbReference>
<keyword evidence="2" id="KW-0175">Coiled coil</keyword>
<protein>
    <submittedName>
        <fullName evidence="5">IS3 family transposase</fullName>
    </submittedName>
</protein>
<dbReference type="PROSITE" id="PS50994">
    <property type="entry name" value="INTEGRASE"/>
    <property type="match status" value="1"/>
</dbReference>